<keyword evidence="4" id="KW-0547">Nucleotide-binding</keyword>
<dbReference type="AlphaFoldDB" id="A0A9X2Q4V7"/>
<dbReference type="GO" id="GO:0008750">
    <property type="term" value="F:proton-translocating NAD(P)+ transhydrogenase activity"/>
    <property type="evidence" value="ECO:0007669"/>
    <property type="project" value="UniProtKB-EC"/>
</dbReference>
<dbReference type="Proteomes" id="UP001155057">
    <property type="component" value="Unassembled WGS sequence"/>
</dbReference>
<dbReference type="InterPro" id="IPR007886">
    <property type="entry name" value="AlaDH/PNT_N"/>
</dbReference>
<dbReference type="GO" id="GO:0016491">
    <property type="term" value="F:oxidoreductase activity"/>
    <property type="evidence" value="ECO:0007669"/>
    <property type="project" value="UniProtKB-KW"/>
</dbReference>
<evidence type="ECO:0000256" key="5">
    <source>
        <dbReference type="ARBA" id="ARBA00022857"/>
    </source>
</evidence>
<dbReference type="InterPro" id="IPR036291">
    <property type="entry name" value="NAD(P)-bd_dom_sf"/>
</dbReference>
<dbReference type="SUPFAM" id="SSF51735">
    <property type="entry name" value="NAD(P)-binding Rossmann-fold domains"/>
    <property type="match status" value="1"/>
</dbReference>
<organism evidence="11 12">
    <name type="scientific">Salinibacter ruber</name>
    <dbReference type="NCBI Taxonomy" id="146919"/>
    <lineage>
        <taxon>Bacteria</taxon>
        <taxon>Pseudomonadati</taxon>
        <taxon>Rhodothermota</taxon>
        <taxon>Rhodothermia</taxon>
        <taxon>Rhodothermales</taxon>
        <taxon>Salinibacteraceae</taxon>
        <taxon>Salinibacter</taxon>
    </lineage>
</organism>
<comment type="function">
    <text evidence="1">The transhydrogenation between NADH and NADP is coupled to respiration and ATP hydrolysis and functions as a proton pump across the membrane.</text>
</comment>
<dbReference type="InterPro" id="IPR007698">
    <property type="entry name" value="AlaDH/PNT_NAD(H)-bd"/>
</dbReference>
<evidence type="ECO:0000256" key="1">
    <source>
        <dbReference type="ARBA" id="ARBA00003943"/>
    </source>
</evidence>
<keyword evidence="6" id="KW-1278">Translocase</keyword>
<dbReference type="GO" id="GO:0050661">
    <property type="term" value="F:NADP binding"/>
    <property type="evidence" value="ECO:0007669"/>
    <property type="project" value="TreeGrafter"/>
</dbReference>
<evidence type="ECO:0000256" key="7">
    <source>
        <dbReference type="ARBA" id="ARBA00023027"/>
    </source>
</evidence>
<dbReference type="NCBIfam" id="NF006942">
    <property type="entry name" value="PRK09424.1"/>
    <property type="match status" value="1"/>
</dbReference>
<evidence type="ECO:0000313" key="12">
    <source>
        <dbReference type="Proteomes" id="UP001155057"/>
    </source>
</evidence>
<gene>
    <name evidence="11" type="ORF">GGP61_000237</name>
</gene>
<dbReference type="CDD" id="cd05304">
    <property type="entry name" value="Rubrum_tdh"/>
    <property type="match status" value="1"/>
</dbReference>
<dbReference type="PANTHER" id="PTHR10160">
    <property type="entry name" value="NAD(P) TRANSHYDROGENASE"/>
    <property type="match status" value="1"/>
</dbReference>
<dbReference type="PROSITE" id="PS00837">
    <property type="entry name" value="ALADH_PNT_2"/>
    <property type="match status" value="1"/>
</dbReference>
<evidence type="ECO:0000256" key="6">
    <source>
        <dbReference type="ARBA" id="ARBA00022967"/>
    </source>
</evidence>
<reference evidence="11" key="1">
    <citation type="submission" date="2022-08" db="EMBL/GenBank/DDBJ databases">
        <title>Genomic Encyclopedia of Type Strains, Phase V (KMG-V): Genome sequencing to study the core and pangenomes of soil and plant-associated prokaryotes.</title>
        <authorList>
            <person name="Whitman W."/>
        </authorList>
    </citation>
    <scope>NUCLEOTIDE SEQUENCE</scope>
    <source>
        <strain evidence="11">SP3049</strain>
    </source>
</reference>
<dbReference type="InterPro" id="IPR008143">
    <property type="entry name" value="Ala_DH/PNT_CS2"/>
</dbReference>
<dbReference type="Pfam" id="PF01262">
    <property type="entry name" value="AlaDh_PNT_C"/>
    <property type="match status" value="1"/>
</dbReference>
<name>A0A9X2Q4V7_9BACT</name>
<evidence type="ECO:0000256" key="2">
    <source>
        <dbReference type="ARBA" id="ARBA00005689"/>
    </source>
</evidence>
<dbReference type="PANTHER" id="PTHR10160:SF19">
    <property type="entry name" value="PROTON-TRANSLOCATING NAD(P)(+) TRANSHYDROGENASE"/>
    <property type="match status" value="1"/>
</dbReference>
<dbReference type="SMART" id="SM01003">
    <property type="entry name" value="AlaDh_PNT_N"/>
    <property type="match status" value="1"/>
</dbReference>
<dbReference type="GO" id="GO:0005886">
    <property type="term" value="C:plasma membrane"/>
    <property type="evidence" value="ECO:0007669"/>
    <property type="project" value="TreeGrafter"/>
</dbReference>
<comment type="catalytic activity">
    <reaction evidence="8">
        <text>NAD(+) + NADPH + H(+)(in) = NADH + NADP(+) + H(+)(out)</text>
        <dbReference type="Rhea" id="RHEA:47992"/>
        <dbReference type="ChEBI" id="CHEBI:15378"/>
        <dbReference type="ChEBI" id="CHEBI:57540"/>
        <dbReference type="ChEBI" id="CHEBI:57783"/>
        <dbReference type="ChEBI" id="CHEBI:57945"/>
        <dbReference type="ChEBI" id="CHEBI:58349"/>
        <dbReference type="EC" id="7.1.1.1"/>
    </reaction>
</comment>
<dbReference type="GO" id="GO:0006740">
    <property type="term" value="P:NADPH regeneration"/>
    <property type="evidence" value="ECO:0007669"/>
    <property type="project" value="TreeGrafter"/>
</dbReference>
<protein>
    <recommendedName>
        <fullName evidence="3">proton-translocating NAD(P)(+) transhydrogenase</fullName>
        <ecNumber evidence="3">7.1.1.1</ecNumber>
    </recommendedName>
</protein>
<dbReference type="EMBL" id="JANUAE010000001">
    <property type="protein sequence ID" value="MCS3708650.1"/>
    <property type="molecule type" value="Genomic_DNA"/>
</dbReference>
<comment type="similarity">
    <text evidence="2">Belongs to the AlaDH/PNT family.</text>
</comment>
<dbReference type="SUPFAM" id="SSF52283">
    <property type="entry name" value="Formate/glycerate dehydrogenase catalytic domain-like"/>
    <property type="match status" value="1"/>
</dbReference>
<evidence type="ECO:0000256" key="3">
    <source>
        <dbReference type="ARBA" id="ARBA00012943"/>
    </source>
</evidence>
<keyword evidence="5" id="KW-0521">NADP</keyword>
<dbReference type="Gene3D" id="3.40.50.720">
    <property type="entry name" value="NAD(P)-binding Rossmann-like Domain"/>
    <property type="match status" value="2"/>
</dbReference>
<feature type="domain" description="Alanine dehydrogenase/pyridine nucleotide transhydrogenase N-terminal" evidence="10">
    <location>
        <begin position="6"/>
        <end position="141"/>
    </location>
</feature>
<evidence type="ECO:0000256" key="8">
    <source>
        <dbReference type="ARBA" id="ARBA00048202"/>
    </source>
</evidence>
<proteinExistence type="inferred from homology"/>
<evidence type="ECO:0000259" key="9">
    <source>
        <dbReference type="SMART" id="SM01002"/>
    </source>
</evidence>
<dbReference type="SMART" id="SM01002">
    <property type="entry name" value="AlaDh_PNT_C"/>
    <property type="match status" value="1"/>
</dbReference>
<keyword evidence="11" id="KW-0560">Oxidoreductase</keyword>
<evidence type="ECO:0000256" key="4">
    <source>
        <dbReference type="ARBA" id="ARBA00022741"/>
    </source>
</evidence>
<accession>A0A9X2Q4V7</accession>
<sequence>MALTIGVPRETEPGETRVALVPDVADRLLATVDDLDIRVEEGAGQGAYHTDADYDAAGCSVVGRDATFDADIIAKVAPPSDDEVDRLGEGQVLVGFLSPLERPETARALADRGVTALAMELVPRISRAQKLDALSAMSSIGGYRAAIGAAERLPAFFPLLTTAAGTVRPARVLVLGAGVAGLQAIATAKRLGAKVFGYDIREPTREEVESLGASFVELEVDIEADQDESGYAEQVEKEKQERQPELLQPHLAEADVVISTALIPGQPAPLLINEEAVAAMDPGSVIVDLAAPNGGNCALTETGEEIVAHNVQILGPTNLPAEMPVHASELYAKTVAAMIEEGLEADAFAPDFDDEIFAESCLTRDGTVQNDRVRRLLGTAEEAKA</sequence>
<keyword evidence="7" id="KW-0520">NAD</keyword>
<evidence type="ECO:0000259" key="10">
    <source>
        <dbReference type="SMART" id="SM01003"/>
    </source>
</evidence>
<comment type="caution">
    <text evidence="11">The sequence shown here is derived from an EMBL/GenBank/DDBJ whole genome shotgun (WGS) entry which is preliminary data.</text>
</comment>
<dbReference type="Pfam" id="PF05222">
    <property type="entry name" value="AlaDh_PNT_N"/>
    <property type="match status" value="1"/>
</dbReference>
<dbReference type="EC" id="7.1.1.1" evidence="3"/>
<evidence type="ECO:0000313" key="11">
    <source>
        <dbReference type="EMBL" id="MCS3708650.1"/>
    </source>
</evidence>
<dbReference type="RefSeq" id="WP_259123238.1">
    <property type="nucleotide sequence ID" value="NZ_JANUAE010000001.1"/>
</dbReference>
<feature type="domain" description="Alanine dehydrogenase/pyridine nucleotide transhydrogenase NAD(H)-binding" evidence="9">
    <location>
        <begin position="150"/>
        <end position="315"/>
    </location>
</feature>